<gene>
    <name evidence="1" type="ORF">BCM02_109305</name>
</gene>
<evidence type="ECO:0000313" key="2">
    <source>
        <dbReference type="Proteomes" id="UP000323257"/>
    </source>
</evidence>
<dbReference type="Proteomes" id="UP000323257">
    <property type="component" value="Unassembled WGS sequence"/>
</dbReference>
<organism evidence="1 2">
    <name type="scientific">Paenibacillus methanolicus</name>
    <dbReference type="NCBI Taxonomy" id="582686"/>
    <lineage>
        <taxon>Bacteria</taxon>
        <taxon>Bacillati</taxon>
        <taxon>Bacillota</taxon>
        <taxon>Bacilli</taxon>
        <taxon>Bacillales</taxon>
        <taxon>Paenibacillaceae</taxon>
        <taxon>Paenibacillus</taxon>
    </lineage>
</organism>
<dbReference type="EMBL" id="VNHS01000009">
    <property type="protein sequence ID" value="TYP72026.1"/>
    <property type="molecule type" value="Genomic_DNA"/>
</dbReference>
<sequence length="32" mass="3551">MSERTSILIPRATDLAGLDIQFCTMTLRQPAT</sequence>
<accession>A0A5S5C0Q1</accession>
<reference evidence="1 2" key="1">
    <citation type="submission" date="2019-07" db="EMBL/GenBank/DDBJ databases">
        <title>Genomic Encyclopedia of Type Strains, Phase III (KMG-III): the genomes of soil and plant-associated and newly described type strains.</title>
        <authorList>
            <person name="Whitman W."/>
        </authorList>
    </citation>
    <scope>NUCLEOTIDE SEQUENCE [LARGE SCALE GENOMIC DNA]</scope>
    <source>
        <strain evidence="1 2">BL24</strain>
    </source>
</reference>
<name>A0A5S5C0Q1_9BACL</name>
<keyword evidence="2" id="KW-1185">Reference proteome</keyword>
<dbReference type="AlphaFoldDB" id="A0A5S5C0Q1"/>
<evidence type="ECO:0000313" key="1">
    <source>
        <dbReference type="EMBL" id="TYP72026.1"/>
    </source>
</evidence>
<proteinExistence type="predicted"/>
<protein>
    <submittedName>
        <fullName evidence="1">Uncharacterized protein</fullName>
    </submittedName>
</protein>
<comment type="caution">
    <text evidence="1">The sequence shown here is derived from an EMBL/GenBank/DDBJ whole genome shotgun (WGS) entry which is preliminary data.</text>
</comment>